<dbReference type="CDD" id="cd06225">
    <property type="entry name" value="HAMP"/>
    <property type="match status" value="1"/>
</dbReference>
<evidence type="ECO:0000313" key="6">
    <source>
        <dbReference type="EMBL" id="VAW76339.1"/>
    </source>
</evidence>
<evidence type="ECO:0000256" key="2">
    <source>
        <dbReference type="ARBA" id="ARBA00029447"/>
    </source>
</evidence>
<keyword evidence="3" id="KW-1133">Transmembrane helix</keyword>
<dbReference type="PANTHER" id="PTHR32089:SF112">
    <property type="entry name" value="LYSOZYME-LIKE PROTEIN-RELATED"/>
    <property type="match status" value="1"/>
</dbReference>
<dbReference type="SMART" id="SM00304">
    <property type="entry name" value="HAMP"/>
    <property type="match status" value="1"/>
</dbReference>
<organism evidence="6">
    <name type="scientific">hydrothermal vent metagenome</name>
    <dbReference type="NCBI Taxonomy" id="652676"/>
    <lineage>
        <taxon>unclassified sequences</taxon>
        <taxon>metagenomes</taxon>
        <taxon>ecological metagenomes</taxon>
    </lineage>
</organism>
<evidence type="ECO:0000256" key="3">
    <source>
        <dbReference type="SAM" id="Phobius"/>
    </source>
</evidence>
<dbReference type="Gene3D" id="1.10.287.950">
    <property type="entry name" value="Methyl-accepting chemotaxis protein"/>
    <property type="match status" value="1"/>
</dbReference>
<reference evidence="6" key="1">
    <citation type="submission" date="2018-06" db="EMBL/GenBank/DDBJ databases">
        <authorList>
            <person name="Zhirakovskaya E."/>
        </authorList>
    </citation>
    <scope>NUCLEOTIDE SEQUENCE</scope>
</reference>
<dbReference type="GO" id="GO:0016020">
    <property type="term" value="C:membrane"/>
    <property type="evidence" value="ECO:0007669"/>
    <property type="project" value="InterPro"/>
</dbReference>
<feature type="domain" description="HAMP" evidence="5">
    <location>
        <begin position="63"/>
        <end position="115"/>
    </location>
</feature>
<dbReference type="CDD" id="cd11386">
    <property type="entry name" value="MCP_signal"/>
    <property type="match status" value="1"/>
</dbReference>
<dbReference type="SUPFAM" id="SSF58104">
    <property type="entry name" value="Methyl-accepting chemotaxis protein (MCP) signaling domain"/>
    <property type="match status" value="1"/>
</dbReference>
<accession>A0A3B0YPS0</accession>
<feature type="domain" description="Methyl-accepting transducer" evidence="4">
    <location>
        <begin position="120"/>
        <end position="356"/>
    </location>
</feature>
<dbReference type="AlphaFoldDB" id="A0A3B0YPS0"/>
<dbReference type="EMBL" id="UOFN01000058">
    <property type="protein sequence ID" value="VAW76339.1"/>
    <property type="molecule type" value="Genomic_DNA"/>
</dbReference>
<dbReference type="SMART" id="SM00283">
    <property type="entry name" value="MA"/>
    <property type="match status" value="1"/>
</dbReference>
<dbReference type="FunFam" id="1.10.287.950:FF:000001">
    <property type="entry name" value="Methyl-accepting chemotaxis sensory transducer"/>
    <property type="match status" value="1"/>
</dbReference>
<dbReference type="PROSITE" id="PS50111">
    <property type="entry name" value="CHEMOTAXIS_TRANSDUC_2"/>
    <property type="match status" value="1"/>
</dbReference>
<dbReference type="Pfam" id="PF00015">
    <property type="entry name" value="MCPsignal"/>
    <property type="match status" value="1"/>
</dbReference>
<dbReference type="PROSITE" id="PS50885">
    <property type="entry name" value="HAMP"/>
    <property type="match status" value="1"/>
</dbReference>
<evidence type="ECO:0000259" key="4">
    <source>
        <dbReference type="PROSITE" id="PS50111"/>
    </source>
</evidence>
<gene>
    <name evidence="6" type="ORF">MNBD_GAMMA15-2404</name>
</gene>
<sequence>MKPSILRNLLIASLAFGLTIGAVFPFFAEFFVEIEEGMFVWFASSCLIAGALIGVGNYWLVNVILLKRLKRISEIANAISQNDVSHECDMQSDDMIGEIIDAFNQMAENLRNMIGQISGATTQLAAAAEETSTITDETSRGVQQQQAEIDSIASAMGEMNSTVQEVARNAAEASKAADTADSDARSGALVATQAIGGIDCLLGEVDSAAQVIRNLQEESENIGSVLDVIRGIAEQTNLLALNAAIEAARAGEQGRGFAVVADEVRTLASRTQKSTQEIHDMIQRLQDGAGNAVKVMESAQGQAQNSSDLVEKAAESLALIAGSVSNINDMNTMIASAAEEQSAVAAEMQANMNSIREVSDRSASGAQQTAQASEELARLASEQQALMAQFKI</sequence>
<evidence type="ECO:0000259" key="5">
    <source>
        <dbReference type="PROSITE" id="PS50885"/>
    </source>
</evidence>
<dbReference type="GO" id="GO:0007165">
    <property type="term" value="P:signal transduction"/>
    <property type="evidence" value="ECO:0007669"/>
    <property type="project" value="UniProtKB-KW"/>
</dbReference>
<keyword evidence="3" id="KW-0472">Membrane</keyword>
<proteinExistence type="inferred from homology"/>
<name>A0A3B0YPS0_9ZZZZ</name>
<feature type="transmembrane region" description="Helical" evidence="3">
    <location>
        <begin position="38"/>
        <end position="61"/>
    </location>
</feature>
<evidence type="ECO:0000256" key="1">
    <source>
        <dbReference type="ARBA" id="ARBA00023224"/>
    </source>
</evidence>
<dbReference type="InterPro" id="IPR003660">
    <property type="entry name" value="HAMP_dom"/>
</dbReference>
<dbReference type="InterPro" id="IPR004089">
    <property type="entry name" value="MCPsignal_dom"/>
</dbReference>
<protein>
    <submittedName>
        <fullName evidence="6">Methyl-accepting chemotaxis sensor/transducer protein</fullName>
    </submittedName>
</protein>
<dbReference type="Pfam" id="PF00672">
    <property type="entry name" value="HAMP"/>
    <property type="match status" value="1"/>
</dbReference>
<keyword evidence="1" id="KW-0807">Transducer</keyword>
<keyword evidence="3" id="KW-0812">Transmembrane</keyword>
<dbReference type="PANTHER" id="PTHR32089">
    <property type="entry name" value="METHYL-ACCEPTING CHEMOTAXIS PROTEIN MCPB"/>
    <property type="match status" value="1"/>
</dbReference>
<comment type="similarity">
    <text evidence="2">Belongs to the methyl-accepting chemotaxis (MCP) protein family.</text>
</comment>